<keyword evidence="3" id="KW-1185">Reference proteome</keyword>
<reference evidence="2" key="1">
    <citation type="submission" date="2020-11" db="EMBL/GenBank/DDBJ databases">
        <authorList>
            <consortium name="DOE Joint Genome Institute"/>
            <person name="Ahrendt S."/>
            <person name="Riley R."/>
            <person name="Andreopoulos W."/>
            <person name="Labutti K."/>
            <person name="Pangilinan J."/>
            <person name="Ruiz-Duenas F.J."/>
            <person name="Barrasa J.M."/>
            <person name="Sanchez-Garcia M."/>
            <person name="Camarero S."/>
            <person name="Miyauchi S."/>
            <person name="Serrano A."/>
            <person name="Linde D."/>
            <person name="Babiker R."/>
            <person name="Drula E."/>
            <person name="Ayuso-Fernandez I."/>
            <person name="Pacheco R."/>
            <person name="Padilla G."/>
            <person name="Ferreira P."/>
            <person name="Barriuso J."/>
            <person name="Kellner H."/>
            <person name="Castanera R."/>
            <person name="Alfaro M."/>
            <person name="Ramirez L."/>
            <person name="Pisabarro A.G."/>
            <person name="Kuo A."/>
            <person name="Tritt A."/>
            <person name="Lipzen A."/>
            <person name="He G."/>
            <person name="Yan M."/>
            <person name="Ng V."/>
            <person name="Cullen D."/>
            <person name="Martin F."/>
            <person name="Rosso M.-N."/>
            <person name="Henrissat B."/>
            <person name="Hibbett D."/>
            <person name="Martinez A.T."/>
            <person name="Grigoriev I.V."/>
        </authorList>
    </citation>
    <scope>NUCLEOTIDE SEQUENCE</scope>
    <source>
        <strain evidence="2">CBS 247.69</strain>
    </source>
</reference>
<feature type="compositionally biased region" description="Polar residues" evidence="1">
    <location>
        <begin position="163"/>
        <end position="185"/>
    </location>
</feature>
<feature type="region of interest" description="Disordered" evidence="1">
    <location>
        <begin position="163"/>
        <end position="186"/>
    </location>
</feature>
<dbReference type="Proteomes" id="UP000807353">
    <property type="component" value="Unassembled WGS sequence"/>
</dbReference>
<evidence type="ECO:0000256" key="1">
    <source>
        <dbReference type="SAM" id="MobiDB-lite"/>
    </source>
</evidence>
<feature type="compositionally biased region" description="Basic and acidic residues" evidence="1">
    <location>
        <begin position="198"/>
        <end position="222"/>
    </location>
</feature>
<comment type="caution">
    <text evidence="2">The sequence shown here is derived from an EMBL/GenBank/DDBJ whole genome shotgun (WGS) entry which is preliminary data.</text>
</comment>
<gene>
    <name evidence="2" type="ORF">BDZ94DRAFT_1156078</name>
</gene>
<organism evidence="2 3">
    <name type="scientific">Collybia nuda</name>
    <dbReference type="NCBI Taxonomy" id="64659"/>
    <lineage>
        <taxon>Eukaryota</taxon>
        <taxon>Fungi</taxon>
        <taxon>Dikarya</taxon>
        <taxon>Basidiomycota</taxon>
        <taxon>Agaricomycotina</taxon>
        <taxon>Agaricomycetes</taxon>
        <taxon>Agaricomycetidae</taxon>
        <taxon>Agaricales</taxon>
        <taxon>Tricholomatineae</taxon>
        <taxon>Clitocybaceae</taxon>
        <taxon>Collybia</taxon>
    </lineage>
</organism>
<dbReference type="AlphaFoldDB" id="A0A9P5YF04"/>
<dbReference type="EMBL" id="MU150237">
    <property type="protein sequence ID" value="KAF9467321.1"/>
    <property type="molecule type" value="Genomic_DNA"/>
</dbReference>
<feature type="region of interest" description="Disordered" evidence="1">
    <location>
        <begin position="198"/>
        <end position="236"/>
    </location>
</feature>
<dbReference type="OrthoDB" id="3164380at2759"/>
<name>A0A9P5YF04_9AGAR</name>
<sequence>MSSDVLGNFSCLDELTQVIYQYADKFVVLSTVSDKWTIHLGLAGPEGRWWRGSWGKTEILEIVGSKSSDKLLGTFADKLAETFVQGELYVGNWSAEVGAKIDLTLGPSSKKPLRIPLIEINSEEAAAHATNVFFDIALQAQSRKCHLHPAQYPASDIPLPTLTSSILGPSNNEAASSSTSMTEQGAQAEIKALKAELDEAKKRMRSPPEQDISKFTERELPRLPKGASLANPNKKARKYQALEFESDEE</sequence>
<protein>
    <submittedName>
        <fullName evidence="2">Uncharacterized protein</fullName>
    </submittedName>
</protein>
<accession>A0A9P5YF04</accession>
<evidence type="ECO:0000313" key="2">
    <source>
        <dbReference type="EMBL" id="KAF9467321.1"/>
    </source>
</evidence>
<proteinExistence type="predicted"/>
<evidence type="ECO:0000313" key="3">
    <source>
        <dbReference type="Proteomes" id="UP000807353"/>
    </source>
</evidence>